<dbReference type="CDD" id="cd07067">
    <property type="entry name" value="HP_PGM_like"/>
    <property type="match status" value="1"/>
</dbReference>
<dbReference type="KEGG" id="pmf:P9303_26931"/>
<proteinExistence type="predicted"/>
<protein>
    <submittedName>
        <fullName evidence="1">Phosphohistidine phosphatase SixA</fullName>
    </submittedName>
</protein>
<dbReference type="Pfam" id="PF00300">
    <property type="entry name" value="His_Phos_1"/>
    <property type="match status" value="1"/>
</dbReference>
<evidence type="ECO:0000313" key="2">
    <source>
        <dbReference type="Proteomes" id="UP000002274"/>
    </source>
</evidence>
<dbReference type="BioCyc" id="PMAR59922:G1G80-2361-MONOMER"/>
<gene>
    <name evidence="1" type="primary">sixA</name>
    <name evidence="1" type="ordered locus">P9303_26931</name>
</gene>
<dbReference type="InterPro" id="IPR029033">
    <property type="entry name" value="His_PPase_superfam"/>
</dbReference>
<reference evidence="1 2" key="1">
    <citation type="journal article" date="2007" name="PLoS Genet.">
        <title>Patterns and implications of gene gain and loss in the evolution of Prochlorococcus.</title>
        <authorList>
            <person name="Kettler G.C."/>
            <person name="Martiny A.C."/>
            <person name="Huang K."/>
            <person name="Zucker J."/>
            <person name="Coleman M.L."/>
            <person name="Rodrigue S."/>
            <person name="Chen F."/>
            <person name="Lapidus A."/>
            <person name="Ferriera S."/>
            <person name="Johnson J."/>
            <person name="Steglich C."/>
            <person name="Church G.M."/>
            <person name="Richardson P."/>
            <person name="Chisholm S.W."/>
        </authorList>
    </citation>
    <scope>NUCLEOTIDE SEQUENCE [LARGE SCALE GENOMIC DNA]</scope>
    <source>
        <strain evidence="1 2">MIT 9303</strain>
    </source>
</reference>
<evidence type="ECO:0000313" key="1">
    <source>
        <dbReference type="EMBL" id="ABM79423.1"/>
    </source>
</evidence>
<dbReference type="EMBL" id="CP000554">
    <property type="protein sequence ID" value="ABM79423.1"/>
    <property type="molecule type" value="Genomic_DNA"/>
</dbReference>
<dbReference type="AlphaFoldDB" id="A2CD63"/>
<accession>A2CD63</accession>
<dbReference type="InterPro" id="IPR013078">
    <property type="entry name" value="His_Pase_superF_clade-1"/>
</dbReference>
<name>A2CD63_PROM3</name>
<sequence>MSKALLFACVPASTSVDLFLLRHGIAEQRCHGVDDSLRPLTEQGILRTMEVARRLRSLGFAADRLLSSPYLRAAQTAELAQQAGLAGRVEFESCLLPGRDPWPLLEGLVGRCLLVGHEPDLTHLAARLLGIPTGCLVLKKAGFAHLRWSQQKRSPAGRATLQVLLRPSVLLPCSA</sequence>
<dbReference type="SUPFAM" id="SSF53254">
    <property type="entry name" value="Phosphoglycerate mutase-like"/>
    <property type="match status" value="1"/>
</dbReference>
<dbReference type="SMART" id="SM00855">
    <property type="entry name" value="PGAM"/>
    <property type="match status" value="1"/>
</dbReference>
<dbReference type="Proteomes" id="UP000002274">
    <property type="component" value="Chromosome"/>
</dbReference>
<dbReference type="STRING" id="59922.P9303_26931"/>
<dbReference type="Gene3D" id="3.40.50.1240">
    <property type="entry name" value="Phosphoglycerate mutase-like"/>
    <property type="match status" value="1"/>
</dbReference>
<organism evidence="1 2">
    <name type="scientific">Prochlorococcus marinus (strain MIT 9303)</name>
    <dbReference type="NCBI Taxonomy" id="59922"/>
    <lineage>
        <taxon>Bacteria</taxon>
        <taxon>Bacillati</taxon>
        <taxon>Cyanobacteriota</taxon>
        <taxon>Cyanophyceae</taxon>
        <taxon>Synechococcales</taxon>
        <taxon>Prochlorococcaceae</taxon>
        <taxon>Prochlorococcus</taxon>
    </lineage>
</organism>
<dbReference type="HOGENOM" id="CLU_084603_3_1_3"/>